<feature type="domain" description="EAL" evidence="4">
    <location>
        <begin position="465"/>
        <end position="719"/>
    </location>
</feature>
<dbReference type="SMART" id="SM00448">
    <property type="entry name" value="REC"/>
    <property type="match status" value="1"/>
</dbReference>
<keyword evidence="7" id="KW-1185">Reference proteome</keyword>
<dbReference type="CDD" id="cd01948">
    <property type="entry name" value="EAL"/>
    <property type="match status" value="1"/>
</dbReference>
<dbReference type="PROSITE" id="PS50110">
    <property type="entry name" value="RESPONSE_REGULATORY"/>
    <property type="match status" value="1"/>
</dbReference>
<dbReference type="InterPro" id="IPR052155">
    <property type="entry name" value="Biofilm_reg_signaling"/>
</dbReference>
<dbReference type="Gene3D" id="3.40.50.2300">
    <property type="match status" value="1"/>
</dbReference>
<dbReference type="Gene3D" id="3.30.70.270">
    <property type="match status" value="1"/>
</dbReference>
<dbReference type="Proteomes" id="UP000184171">
    <property type="component" value="Unassembled WGS sequence"/>
</dbReference>
<evidence type="ECO:0000259" key="5">
    <source>
        <dbReference type="PROSITE" id="PS50887"/>
    </source>
</evidence>
<dbReference type="InterPro" id="IPR000014">
    <property type="entry name" value="PAS"/>
</dbReference>
<dbReference type="STRING" id="1122189.SAMN02745165_01255"/>
<dbReference type="PROSITE" id="PS50112">
    <property type="entry name" value="PAS"/>
    <property type="match status" value="1"/>
</dbReference>
<dbReference type="SUPFAM" id="SSF55785">
    <property type="entry name" value="PYP-like sensor domain (PAS domain)"/>
    <property type="match status" value="1"/>
</dbReference>
<dbReference type="InterPro" id="IPR000160">
    <property type="entry name" value="GGDEF_dom"/>
</dbReference>
<keyword evidence="1" id="KW-0597">Phosphoprotein</keyword>
<evidence type="ECO:0000313" key="6">
    <source>
        <dbReference type="EMBL" id="SHI95926.1"/>
    </source>
</evidence>
<dbReference type="PROSITE" id="PS50883">
    <property type="entry name" value="EAL"/>
    <property type="match status" value="1"/>
</dbReference>
<dbReference type="InterPro" id="IPR035965">
    <property type="entry name" value="PAS-like_dom_sf"/>
</dbReference>
<evidence type="ECO:0000259" key="2">
    <source>
        <dbReference type="PROSITE" id="PS50110"/>
    </source>
</evidence>
<feature type="modified residue" description="4-aspartylphosphate" evidence="1">
    <location>
        <position position="68"/>
    </location>
</feature>
<dbReference type="PANTHER" id="PTHR44757">
    <property type="entry name" value="DIGUANYLATE CYCLASE DGCP"/>
    <property type="match status" value="1"/>
</dbReference>
<dbReference type="InterPro" id="IPR001633">
    <property type="entry name" value="EAL_dom"/>
</dbReference>
<evidence type="ECO:0000259" key="3">
    <source>
        <dbReference type="PROSITE" id="PS50112"/>
    </source>
</evidence>
<dbReference type="Pfam" id="PF00989">
    <property type="entry name" value="PAS"/>
    <property type="match status" value="1"/>
</dbReference>
<feature type="domain" description="PAS" evidence="3">
    <location>
        <begin position="152"/>
        <end position="207"/>
    </location>
</feature>
<dbReference type="Gene3D" id="3.20.20.450">
    <property type="entry name" value="EAL domain"/>
    <property type="match status" value="1"/>
</dbReference>
<dbReference type="PANTHER" id="PTHR44757:SF2">
    <property type="entry name" value="BIOFILM ARCHITECTURE MAINTENANCE PROTEIN MBAA"/>
    <property type="match status" value="1"/>
</dbReference>
<name>A0A1M6FE60_MALRU</name>
<dbReference type="InterPro" id="IPR001789">
    <property type="entry name" value="Sig_transdc_resp-reg_receiver"/>
</dbReference>
<proteinExistence type="predicted"/>
<dbReference type="CDD" id="cd00130">
    <property type="entry name" value="PAS"/>
    <property type="match status" value="1"/>
</dbReference>
<dbReference type="PROSITE" id="PS50887">
    <property type="entry name" value="GGDEF"/>
    <property type="match status" value="1"/>
</dbReference>
<dbReference type="Gene3D" id="3.30.450.20">
    <property type="entry name" value="PAS domain"/>
    <property type="match status" value="1"/>
</dbReference>
<dbReference type="InterPro" id="IPR029787">
    <property type="entry name" value="Nucleotide_cyclase"/>
</dbReference>
<dbReference type="NCBIfam" id="TIGR00254">
    <property type="entry name" value="GGDEF"/>
    <property type="match status" value="1"/>
</dbReference>
<dbReference type="Pfam" id="PF00072">
    <property type="entry name" value="Response_reg"/>
    <property type="match status" value="1"/>
</dbReference>
<dbReference type="AlphaFoldDB" id="A0A1M6FE60"/>
<dbReference type="SUPFAM" id="SSF52172">
    <property type="entry name" value="CheY-like"/>
    <property type="match status" value="1"/>
</dbReference>
<dbReference type="GO" id="GO:0000160">
    <property type="term" value="P:phosphorelay signal transduction system"/>
    <property type="evidence" value="ECO:0007669"/>
    <property type="project" value="InterPro"/>
</dbReference>
<evidence type="ECO:0000313" key="7">
    <source>
        <dbReference type="Proteomes" id="UP000184171"/>
    </source>
</evidence>
<protein>
    <submittedName>
        <fullName evidence="6">PAS domain S-box-containing protein/diguanylate cyclase (GGDEF) domain-containing protein</fullName>
    </submittedName>
</protein>
<evidence type="ECO:0000259" key="4">
    <source>
        <dbReference type="PROSITE" id="PS50883"/>
    </source>
</evidence>
<dbReference type="RefSeq" id="WP_072906859.1">
    <property type="nucleotide sequence ID" value="NZ_FQZT01000003.1"/>
</dbReference>
<dbReference type="SUPFAM" id="SSF55073">
    <property type="entry name" value="Nucleotide cyclase"/>
    <property type="match status" value="1"/>
</dbReference>
<dbReference type="EMBL" id="FQZT01000003">
    <property type="protein sequence ID" value="SHI95926.1"/>
    <property type="molecule type" value="Genomic_DNA"/>
</dbReference>
<dbReference type="InterPro" id="IPR035919">
    <property type="entry name" value="EAL_sf"/>
</dbReference>
<dbReference type="SUPFAM" id="SSF141868">
    <property type="entry name" value="EAL domain-like"/>
    <property type="match status" value="1"/>
</dbReference>
<dbReference type="SMART" id="SM00267">
    <property type="entry name" value="GGDEF"/>
    <property type="match status" value="1"/>
</dbReference>
<dbReference type="FunFam" id="3.30.70.270:FF:000001">
    <property type="entry name" value="Diguanylate cyclase domain protein"/>
    <property type="match status" value="1"/>
</dbReference>
<accession>A0A1M6FE60</accession>
<dbReference type="InterPro" id="IPR011006">
    <property type="entry name" value="CheY-like_superfamily"/>
</dbReference>
<reference evidence="6 7" key="1">
    <citation type="submission" date="2016-11" db="EMBL/GenBank/DDBJ databases">
        <authorList>
            <person name="Jaros S."/>
            <person name="Januszkiewicz K."/>
            <person name="Wedrychowicz H."/>
        </authorList>
    </citation>
    <scope>NUCLEOTIDE SEQUENCE [LARGE SCALE GENOMIC DNA]</scope>
    <source>
        <strain evidence="6 7">DSM 5091</strain>
    </source>
</reference>
<dbReference type="Pfam" id="PF00563">
    <property type="entry name" value="EAL"/>
    <property type="match status" value="1"/>
</dbReference>
<organism evidence="6 7">
    <name type="scientific">Malonomonas rubra DSM 5091</name>
    <dbReference type="NCBI Taxonomy" id="1122189"/>
    <lineage>
        <taxon>Bacteria</taxon>
        <taxon>Pseudomonadati</taxon>
        <taxon>Thermodesulfobacteriota</taxon>
        <taxon>Desulfuromonadia</taxon>
        <taxon>Desulfuromonadales</taxon>
        <taxon>Geopsychrobacteraceae</taxon>
        <taxon>Malonomonas</taxon>
    </lineage>
</organism>
<sequence length="729" mass="82666">MQVKRADSGLTPERIKRSKILIVDDQPAVLESLQALLRINGYVVTTVSSGAVALDLLIQESYDLVLLDLQMPGLDGQEVLRVIMQQRIEVEVVVVSGESSFFAVKSAMRNGAYDFIRKPYNPEELLTTVNNALEHHWQTRRLKHTGESLERSEKIHRFIVNNSPDFIYMLNPQGVFTYVNDKVEELLGYKRSELIGCHFSKLIHPHNADDSYNFFCEQRSGERATSNTEIRLLVNQSSQQVECLDNYELIVELNAIGIYEIDETGAKVFAGTLGCARDITERKRSEAQISYQAYHDLLTSLPNRVLFDDRISQVFAHARRNRQKFALLFLDLDRFKQINDTLGHSMGDLVLQQVSQRILECLRAEDTLCRFGGDEFALLLPNVESKENVAAVAEKIGRAVREPLCIKDHELFLSVSIGIALYPNAGQSKESLLQSADIAMYHVKANGKDSYCFYSDAMEGTDSSYLSVERDLYLALEQNQFEVFFQPRVDPFSHIIVGMEALLRWHHPEKGLIYPGDFIWIAEESKLIVPIGDWVLESTCEELVRWRKQRLPQLKISLNISPVQLERPNYVQKFIETLQKHNLPASVFELEVTEQGLLRGQGMAVRNLRQLREYGISVALDDFGRGYSSLSSLQNFPVNTLKIDRSFVREIEDELPKVCAVDAIAMMAKGLNLHMAAEGVENLLQLEYLRNLGCSEVQGYLYGKAMPAQATLDILSNQPAEGPHFILPD</sequence>
<dbReference type="Pfam" id="PF00990">
    <property type="entry name" value="GGDEF"/>
    <property type="match status" value="1"/>
</dbReference>
<evidence type="ECO:0000256" key="1">
    <source>
        <dbReference type="PROSITE-ProRule" id="PRU00169"/>
    </source>
</evidence>
<dbReference type="InterPro" id="IPR013767">
    <property type="entry name" value="PAS_fold"/>
</dbReference>
<dbReference type="InterPro" id="IPR043128">
    <property type="entry name" value="Rev_trsase/Diguanyl_cyclase"/>
</dbReference>
<feature type="domain" description="GGDEF" evidence="5">
    <location>
        <begin position="323"/>
        <end position="456"/>
    </location>
</feature>
<feature type="domain" description="Response regulatory" evidence="2">
    <location>
        <begin position="19"/>
        <end position="133"/>
    </location>
</feature>
<gene>
    <name evidence="6" type="ORF">SAMN02745165_01255</name>
</gene>
<dbReference type="CDD" id="cd01949">
    <property type="entry name" value="GGDEF"/>
    <property type="match status" value="1"/>
</dbReference>
<dbReference type="SMART" id="SM00052">
    <property type="entry name" value="EAL"/>
    <property type="match status" value="1"/>
</dbReference>
<dbReference type="SMART" id="SM00091">
    <property type="entry name" value="PAS"/>
    <property type="match status" value="1"/>
</dbReference>
<dbReference type="NCBIfam" id="TIGR00229">
    <property type="entry name" value="sensory_box"/>
    <property type="match status" value="1"/>
</dbReference>
<dbReference type="OrthoDB" id="9777298at2"/>
<dbReference type="GO" id="GO:0006355">
    <property type="term" value="P:regulation of DNA-templated transcription"/>
    <property type="evidence" value="ECO:0007669"/>
    <property type="project" value="InterPro"/>
</dbReference>
<dbReference type="GO" id="GO:0003824">
    <property type="term" value="F:catalytic activity"/>
    <property type="evidence" value="ECO:0007669"/>
    <property type="project" value="UniProtKB-ARBA"/>
</dbReference>